<dbReference type="PANTHER" id="PTHR32295">
    <property type="entry name" value="IQ-DOMAIN 5-RELATED"/>
    <property type="match status" value="1"/>
</dbReference>
<feature type="compositionally biased region" description="Polar residues" evidence="4">
    <location>
        <begin position="150"/>
        <end position="161"/>
    </location>
</feature>
<keyword evidence="1" id="KW-0112">Calmodulin-binding</keyword>
<evidence type="ECO:0000256" key="4">
    <source>
        <dbReference type="SAM" id="MobiDB-lite"/>
    </source>
</evidence>
<comment type="caution">
    <text evidence="6">The sequence shown here is derived from an EMBL/GenBank/DDBJ whole genome shotgun (WGS) entry which is preliminary data.</text>
</comment>
<dbReference type="Pfam" id="PF13178">
    <property type="entry name" value="DUF4005"/>
    <property type="match status" value="1"/>
</dbReference>
<evidence type="ECO:0000256" key="1">
    <source>
        <dbReference type="ARBA" id="ARBA00022860"/>
    </source>
</evidence>
<feature type="domain" description="DUF4005" evidence="5">
    <location>
        <begin position="312"/>
        <end position="369"/>
    </location>
</feature>
<feature type="non-terminal residue" evidence="6">
    <location>
        <position position="1"/>
    </location>
</feature>
<dbReference type="AlphaFoldDB" id="A0A371HL88"/>
<protein>
    <submittedName>
        <fullName evidence="6">Protein IQ-DOMAIN 14</fullName>
    </submittedName>
</protein>
<dbReference type="Pfam" id="PF00612">
    <property type="entry name" value="IQ"/>
    <property type="match status" value="1"/>
</dbReference>
<organism evidence="6 7">
    <name type="scientific">Mucuna pruriens</name>
    <name type="common">Velvet bean</name>
    <name type="synonym">Dolichos pruriens</name>
    <dbReference type="NCBI Taxonomy" id="157652"/>
    <lineage>
        <taxon>Eukaryota</taxon>
        <taxon>Viridiplantae</taxon>
        <taxon>Streptophyta</taxon>
        <taxon>Embryophyta</taxon>
        <taxon>Tracheophyta</taxon>
        <taxon>Spermatophyta</taxon>
        <taxon>Magnoliopsida</taxon>
        <taxon>eudicotyledons</taxon>
        <taxon>Gunneridae</taxon>
        <taxon>Pentapetalae</taxon>
        <taxon>rosids</taxon>
        <taxon>fabids</taxon>
        <taxon>Fabales</taxon>
        <taxon>Fabaceae</taxon>
        <taxon>Papilionoideae</taxon>
        <taxon>50 kb inversion clade</taxon>
        <taxon>NPAAA clade</taxon>
        <taxon>indigoferoid/millettioid clade</taxon>
        <taxon>Phaseoleae</taxon>
        <taxon>Mucuna</taxon>
    </lineage>
</organism>
<dbReference type="SMART" id="SM00015">
    <property type="entry name" value="IQ"/>
    <property type="match status" value="1"/>
</dbReference>
<dbReference type="InterPro" id="IPR000048">
    <property type="entry name" value="IQ_motif_EF-hand-BS"/>
</dbReference>
<keyword evidence="7" id="KW-1185">Reference proteome</keyword>
<evidence type="ECO:0000256" key="2">
    <source>
        <dbReference type="ARBA" id="ARBA00024341"/>
    </source>
</evidence>
<evidence type="ECO:0000259" key="5">
    <source>
        <dbReference type="Pfam" id="PF13178"/>
    </source>
</evidence>
<comment type="similarity">
    <text evidence="2">Belongs to the IQD family.</text>
</comment>
<gene>
    <name evidence="6" type="primary">IQD14</name>
    <name evidence="6" type="ORF">CR513_12854</name>
</gene>
<name>A0A371HL88_MUCPR</name>
<dbReference type="STRING" id="157652.A0A371HL88"/>
<dbReference type="OrthoDB" id="696085at2759"/>
<dbReference type="CDD" id="cd23767">
    <property type="entry name" value="IQCD"/>
    <property type="match status" value="1"/>
</dbReference>
<evidence type="ECO:0000256" key="3">
    <source>
        <dbReference type="ARBA" id="ARBA00024378"/>
    </source>
</evidence>
<accession>A0A371HL88</accession>
<dbReference type="Proteomes" id="UP000257109">
    <property type="component" value="Unassembled WGS sequence"/>
</dbReference>
<dbReference type="PANTHER" id="PTHR32295:SF212">
    <property type="entry name" value="CALMODULIN BINDING PROTEIN-RELATED"/>
    <property type="match status" value="1"/>
</dbReference>
<dbReference type="Gene3D" id="1.20.5.190">
    <property type="match status" value="1"/>
</dbReference>
<proteinExistence type="inferred from homology"/>
<evidence type="ECO:0000313" key="6">
    <source>
        <dbReference type="EMBL" id="RDY03549.1"/>
    </source>
</evidence>
<dbReference type="GO" id="GO:0005516">
    <property type="term" value="F:calmodulin binding"/>
    <property type="evidence" value="ECO:0007669"/>
    <property type="project" value="UniProtKB-KW"/>
</dbReference>
<evidence type="ECO:0000313" key="7">
    <source>
        <dbReference type="Proteomes" id="UP000257109"/>
    </source>
</evidence>
<comment type="subunit">
    <text evidence="3">Binds to multiple calmodulin (CaM) in the presence of Ca(2+) and CaM-like proteins.</text>
</comment>
<dbReference type="EMBL" id="QJKJ01002277">
    <property type="protein sequence ID" value="RDY03549.1"/>
    <property type="molecule type" value="Genomic_DNA"/>
</dbReference>
<dbReference type="InterPro" id="IPR025064">
    <property type="entry name" value="DUF4005"/>
</dbReference>
<feature type="region of interest" description="Disordered" evidence="4">
    <location>
        <begin position="150"/>
        <end position="188"/>
    </location>
</feature>
<reference evidence="6" key="1">
    <citation type="submission" date="2018-05" db="EMBL/GenBank/DDBJ databases">
        <title>Draft genome of Mucuna pruriens seed.</title>
        <authorList>
            <person name="Nnadi N.E."/>
            <person name="Vos R."/>
            <person name="Hasami M.H."/>
            <person name="Devisetty U.K."/>
            <person name="Aguiy J.C."/>
        </authorList>
    </citation>
    <scope>NUCLEOTIDE SEQUENCE [LARGE SCALE GENOMIC DNA]</scope>
    <source>
        <strain evidence="6">JCA_2017</strain>
    </source>
</reference>
<sequence>MAKRKSWFGWVKRLFTSESKDNKKPNKWGWSFGRIKQKQFPTITAPNRTLIEASAEQRKHALTVAIATAAAAEAAVAAAHAAAEVVKLTGASCSYSYLSKGDRSLAAIKIQSAYRAHLARKALRALKGVIRLQAIIRGQAVRGQVSNTLQNFPSNARNQVEIQERSSHTAEQIKQSPKQKKKLEAKELKSECHSQRTWDYSSLSREDIEAIWLRKQEAMVKRERMKQYSSSQRERKNQQMVEESVHNMNFRRESCRTLGEWLQKETCDWDVLYKPTLPSNFMTIKNELQEGLSPRISVPRKSFSLVKRSSNEDESFLSNSPVFPTYMAVTESSKAKMRSISTPKQRTGILDICTNQNETHKEGISFASSYYGATSSTNENNAESGSMLDLLKSSETMRIKLCLIDYAHQTMHIRRYITNHAYQTHLTEDVYQT</sequence>
<dbReference type="PROSITE" id="PS50096">
    <property type="entry name" value="IQ"/>
    <property type="match status" value="2"/>
</dbReference>